<comment type="cofactor">
    <cofactor evidence="1">
        <name>Cu cation</name>
        <dbReference type="ChEBI" id="CHEBI:23378"/>
    </cofactor>
</comment>
<gene>
    <name evidence="9" type="ORF">IHQ68_13035</name>
</gene>
<evidence type="ECO:0000313" key="9">
    <source>
        <dbReference type="EMBL" id="MDR4307542.1"/>
    </source>
</evidence>
<dbReference type="PROSITE" id="PS00196">
    <property type="entry name" value="COPPER_BLUE"/>
    <property type="match status" value="1"/>
</dbReference>
<dbReference type="Pfam" id="PF00127">
    <property type="entry name" value="Copper-bind"/>
    <property type="match status" value="1"/>
</dbReference>
<evidence type="ECO:0000256" key="5">
    <source>
        <dbReference type="ARBA" id="ARBA00022764"/>
    </source>
</evidence>
<keyword evidence="10" id="KW-1185">Reference proteome</keyword>
<dbReference type="RefSeq" id="WP_309392478.1">
    <property type="nucleotide sequence ID" value="NZ_JADBEO010000027.1"/>
</dbReference>
<dbReference type="PANTHER" id="PTHR36507:SF1">
    <property type="entry name" value="BLL1555 PROTEIN"/>
    <property type="match status" value="1"/>
</dbReference>
<keyword evidence="3" id="KW-0813">Transport</keyword>
<feature type="domain" description="Blue (type 1) copper" evidence="8">
    <location>
        <begin position="52"/>
        <end position="136"/>
    </location>
</feature>
<protein>
    <submittedName>
        <fullName evidence="9">Cupredoxin family copper-binding protein</fullName>
    </submittedName>
</protein>
<dbReference type="EMBL" id="JADBEO010000027">
    <property type="protein sequence ID" value="MDR4307542.1"/>
    <property type="molecule type" value="Genomic_DNA"/>
</dbReference>
<dbReference type="Proteomes" id="UP001181622">
    <property type="component" value="Unassembled WGS sequence"/>
</dbReference>
<name>A0ABU1DHE1_9HYPH</name>
<dbReference type="InterPro" id="IPR008972">
    <property type="entry name" value="Cupredoxin"/>
</dbReference>
<dbReference type="InterPro" id="IPR035668">
    <property type="entry name" value="Amicyanin"/>
</dbReference>
<evidence type="ECO:0000256" key="3">
    <source>
        <dbReference type="ARBA" id="ARBA00022448"/>
    </source>
</evidence>
<sequence>MRSAAWTRHPFDRRAFLVASTAIVAGAALAPKRAMAEEPVEIDPTGAGGGTEVPIESMAFQTPEVKCKVGDTVTWVNKDGIAHNVHFRQGPMKGNPKAQGKMLNTGDKYSVKFLQAGDYSYVCTPHPMMKGKVIVEA</sequence>
<keyword evidence="6" id="KW-0249">Electron transport</keyword>
<organism evidence="9 10">
    <name type="scientific">Chelatococcus sambhunathii</name>
    <dbReference type="NCBI Taxonomy" id="363953"/>
    <lineage>
        <taxon>Bacteria</taxon>
        <taxon>Pseudomonadati</taxon>
        <taxon>Pseudomonadota</taxon>
        <taxon>Alphaproteobacteria</taxon>
        <taxon>Hyphomicrobiales</taxon>
        <taxon>Chelatococcaceae</taxon>
        <taxon>Chelatococcus</taxon>
    </lineage>
</organism>
<evidence type="ECO:0000256" key="6">
    <source>
        <dbReference type="ARBA" id="ARBA00022982"/>
    </source>
</evidence>
<keyword evidence="4" id="KW-0479">Metal-binding</keyword>
<comment type="caution">
    <text evidence="9">The sequence shown here is derived from an EMBL/GenBank/DDBJ whole genome shotgun (WGS) entry which is preliminary data.</text>
</comment>
<reference evidence="9" key="1">
    <citation type="submission" date="2020-10" db="EMBL/GenBank/DDBJ databases">
        <authorList>
            <person name="Abbas A."/>
            <person name="Razzaq R."/>
            <person name="Waqas M."/>
            <person name="Abbas N."/>
            <person name="Nielsen T.K."/>
            <person name="Hansen L.H."/>
            <person name="Hussain S."/>
            <person name="Shahid M."/>
        </authorList>
    </citation>
    <scope>NUCLEOTIDE SEQUENCE</scope>
    <source>
        <strain evidence="9">S14</strain>
    </source>
</reference>
<dbReference type="InterPro" id="IPR052721">
    <property type="entry name" value="ET_Amicyanin"/>
</dbReference>
<evidence type="ECO:0000256" key="7">
    <source>
        <dbReference type="ARBA" id="ARBA00023008"/>
    </source>
</evidence>
<dbReference type="PRINTS" id="PR00155">
    <property type="entry name" value="AMICYANIN"/>
</dbReference>
<evidence type="ECO:0000256" key="1">
    <source>
        <dbReference type="ARBA" id="ARBA00001935"/>
    </source>
</evidence>
<comment type="subcellular location">
    <subcellularLocation>
        <location evidence="2">Periplasm</location>
    </subcellularLocation>
</comment>
<dbReference type="PROSITE" id="PS51318">
    <property type="entry name" value="TAT"/>
    <property type="match status" value="1"/>
</dbReference>
<dbReference type="SUPFAM" id="SSF49503">
    <property type="entry name" value="Cupredoxins"/>
    <property type="match status" value="1"/>
</dbReference>
<keyword evidence="5" id="KW-0574">Periplasm</keyword>
<dbReference type="CDD" id="cd13921">
    <property type="entry name" value="Amicyanin"/>
    <property type="match status" value="1"/>
</dbReference>
<accession>A0ABU1DHE1</accession>
<evidence type="ECO:0000256" key="4">
    <source>
        <dbReference type="ARBA" id="ARBA00022723"/>
    </source>
</evidence>
<proteinExistence type="predicted"/>
<dbReference type="InterPro" id="IPR028871">
    <property type="entry name" value="BlueCu_1_BS"/>
</dbReference>
<dbReference type="InterPro" id="IPR006311">
    <property type="entry name" value="TAT_signal"/>
</dbReference>
<dbReference type="PANTHER" id="PTHR36507">
    <property type="entry name" value="BLL1555 PROTEIN"/>
    <property type="match status" value="1"/>
</dbReference>
<evidence type="ECO:0000256" key="2">
    <source>
        <dbReference type="ARBA" id="ARBA00004418"/>
    </source>
</evidence>
<evidence type="ECO:0000259" key="8">
    <source>
        <dbReference type="Pfam" id="PF00127"/>
    </source>
</evidence>
<keyword evidence="7" id="KW-0186">Copper</keyword>
<dbReference type="Gene3D" id="2.60.40.420">
    <property type="entry name" value="Cupredoxins - blue copper proteins"/>
    <property type="match status" value="1"/>
</dbReference>
<dbReference type="InterPro" id="IPR000923">
    <property type="entry name" value="BlueCu_1"/>
</dbReference>
<evidence type="ECO:0000313" key="10">
    <source>
        <dbReference type="Proteomes" id="UP001181622"/>
    </source>
</evidence>
<dbReference type="InterPro" id="IPR002386">
    <property type="entry name" value="Amicyanin/Pseudoazurin"/>
</dbReference>